<evidence type="ECO:0000256" key="1">
    <source>
        <dbReference type="ARBA" id="ARBA00001946"/>
    </source>
</evidence>
<dbReference type="InterPro" id="IPR015797">
    <property type="entry name" value="NUDIX_hydrolase-like_dom_sf"/>
</dbReference>
<gene>
    <name evidence="4" type="primary">nudF_2</name>
    <name evidence="4" type="ORF">Mlaev_01780</name>
</gene>
<dbReference type="STRING" id="36807.Mlaev_01780"/>
<dbReference type="SUPFAM" id="SSF55811">
    <property type="entry name" value="Nudix"/>
    <property type="match status" value="2"/>
</dbReference>
<dbReference type="GO" id="GO:0006753">
    <property type="term" value="P:nucleoside phosphate metabolic process"/>
    <property type="evidence" value="ECO:0007669"/>
    <property type="project" value="TreeGrafter"/>
</dbReference>
<dbReference type="EMBL" id="LRAD01000038">
    <property type="protein sequence ID" value="KXZ60058.1"/>
    <property type="molecule type" value="Genomic_DNA"/>
</dbReference>
<dbReference type="InterPro" id="IPR011990">
    <property type="entry name" value="TPR-like_helical_dom_sf"/>
</dbReference>
<dbReference type="PANTHER" id="PTHR11839:SF18">
    <property type="entry name" value="NUDIX HYDROLASE DOMAIN-CONTAINING PROTEIN"/>
    <property type="match status" value="1"/>
</dbReference>
<evidence type="ECO:0000259" key="3">
    <source>
        <dbReference type="PROSITE" id="PS51462"/>
    </source>
</evidence>
<dbReference type="Gene3D" id="1.25.40.10">
    <property type="entry name" value="Tetratricopeptide repeat domain"/>
    <property type="match status" value="1"/>
</dbReference>
<comment type="cofactor">
    <cofactor evidence="1">
        <name>Mg(2+)</name>
        <dbReference type="ChEBI" id="CHEBI:18420"/>
    </cofactor>
</comment>
<dbReference type="GO" id="GO:0047631">
    <property type="term" value="F:ADP-ribose diphosphatase activity"/>
    <property type="evidence" value="ECO:0007669"/>
    <property type="project" value="UniProtKB-EC"/>
</dbReference>
<evidence type="ECO:0000256" key="2">
    <source>
        <dbReference type="ARBA" id="ARBA00022801"/>
    </source>
</evidence>
<evidence type="ECO:0000313" key="5">
    <source>
        <dbReference type="Proteomes" id="UP000075357"/>
    </source>
</evidence>
<dbReference type="InterPro" id="IPR041656">
    <property type="entry name" value="TPR_5"/>
</dbReference>
<keyword evidence="2 4" id="KW-0378">Hydrolase</keyword>
<protein>
    <submittedName>
        <fullName evidence="4">ADP-ribose pyrophosphatase</fullName>
        <ecNumber evidence="4">3.6.1.13</ecNumber>
    </submittedName>
</protein>
<dbReference type="CDD" id="cd04688">
    <property type="entry name" value="NUDIX_Hydrolase"/>
    <property type="match status" value="1"/>
</dbReference>
<dbReference type="PROSITE" id="PS51462">
    <property type="entry name" value="NUDIX"/>
    <property type="match status" value="2"/>
</dbReference>
<dbReference type="SUPFAM" id="SSF48452">
    <property type="entry name" value="TPR-like"/>
    <property type="match status" value="1"/>
</dbReference>
<feature type="domain" description="Nudix hydrolase" evidence="3">
    <location>
        <begin position="364"/>
        <end position="501"/>
    </location>
</feature>
<dbReference type="CDD" id="cd03424">
    <property type="entry name" value="NUDIX_ADPRase_Nudt5_UGPPase_Nudt14"/>
    <property type="match status" value="1"/>
</dbReference>
<comment type="caution">
    <text evidence="4">The sequence shown here is derived from an EMBL/GenBank/DDBJ whole genome shotgun (WGS) entry which is preliminary data.</text>
</comment>
<dbReference type="InterPro" id="IPR000086">
    <property type="entry name" value="NUDIX_hydrolase_dom"/>
</dbReference>
<dbReference type="RefSeq" id="WP_036290705.1">
    <property type="nucleotide sequence ID" value="NZ_LRAD01000038.1"/>
</dbReference>
<dbReference type="Proteomes" id="UP000075357">
    <property type="component" value="Unassembled WGS sequence"/>
</dbReference>
<dbReference type="PATRIC" id="fig|36807.3.peg.1809"/>
<dbReference type="Pfam" id="PF00293">
    <property type="entry name" value="NUDIX"/>
    <property type="match status" value="2"/>
</dbReference>
<dbReference type="GO" id="GO:0019693">
    <property type="term" value="P:ribose phosphate metabolic process"/>
    <property type="evidence" value="ECO:0007669"/>
    <property type="project" value="TreeGrafter"/>
</dbReference>
<feature type="domain" description="Nudix hydrolase" evidence="3">
    <location>
        <begin position="43"/>
        <end position="177"/>
    </location>
</feature>
<organism evidence="4 5">
    <name type="scientific">Microbacterium laevaniformans</name>
    <dbReference type="NCBI Taxonomy" id="36807"/>
    <lineage>
        <taxon>Bacteria</taxon>
        <taxon>Bacillati</taxon>
        <taxon>Actinomycetota</taxon>
        <taxon>Actinomycetes</taxon>
        <taxon>Micrococcales</taxon>
        <taxon>Microbacteriaceae</taxon>
        <taxon>Microbacterium</taxon>
    </lineage>
</organism>
<dbReference type="PANTHER" id="PTHR11839">
    <property type="entry name" value="UDP/ADP-SUGAR PYROPHOSPHATASE"/>
    <property type="match status" value="1"/>
</dbReference>
<dbReference type="Pfam" id="PF12688">
    <property type="entry name" value="TPR_5"/>
    <property type="match status" value="1"/>
</dbReference>
<dbReference type="EC" id="3.6.1.13" evidence="4"/>
<dbReference type="AlphaFoldDB" id="A0A150HE40"/>
<dbReference type="Gene3D" id="3.90.79.10">
    <property type="entry name" value="Nucleoside Triphosphate Pyrophosphohydrolase"/>
    <property type="match status" value="2"/>
</dbReference>
<accession>A0A150HE40</accession>
<keyword evidence="5" id="KW-1185">Reference proteome</keyword>
<evidence type="ECO:0000313" key="4">
    <source>
        <dbReference type="EMBL" id="KXZ60058.1"/>
    </source>
</evidence>
<proteinExistence type="predicted"/>
<reference evidence="4 5" key="1">
    <citation type="submission" date="2016-01" db="EMBL/GenBank/DDBJ databases">
        <title>Draft genome sequences of Microbacterium laevaniformans LCDC 91-0039 and the type strain of Microbacterium hominis LCDC 84-209.</title>
        <authorList>
            <person name="Bernier A.-M."/>
            <person name="Bernard K."/>
        </authorList>
    </citation>
    <scope>NUCLEOTIDE SEQUENCE [LARGE SCALE GENOMIC DNA]</scope>
    <source>
        <strain evidence="4 5">LCDC 91-0039</strain>
    </source>
</reference>
<name>A0A150HE40_9MICO</name>
<sequence>MDDERAQPWQLLTETEVYNGYTRVRRDTYRLPDGSVSDWDVLDQGDTVAVIAFTDTGDALLFEQYRVGPRALVRELPGGLIDTGEDALTAGARELLEETGHRAAALFHAGSEWSGANSTRRKNVVVAAGCRRVADPHWEDGETGVVRTIGIDELVAHLLAGGLSDAGEAARGLLVFTRASVADPVLRRAQERVRSALERALRSTPVADPVDEFALFWDRFDPADPATAHAELGRLLDACGQEDARAAFERASLYDALGEEEAAIPLYRQALDRGLAAPHRTQAVIQLASSLRNVGDASAAMALLRTVGDDDPLIAPARAFLALALHDDEKPTAAVRTALQTLAPMLPQYRRAVDAYAGELASLARIRAIAVGLVVQDGRVLLESYPETDRHGEFLRAPGGGIEFGETAARAVVREFAEELAAEFDDAVLAAVTENIFDSGSGRGHEIVHVFRGRSPQLAALPVGERLPVRDSHTTVGWYEIAALWAADAPPVYPVGVLDLLR</sequence>